<dbReference type="PANTHER" id="PTHR30061">
    <property type="entry name" value="MALTOSE-BINDING PERIPLASMIC PROTEIN"/>
    <property type="match status" value="1"/>
</dbReference>
<dbReference type="InterPro" id="IPR006059">
    <property type="entry name" value="SBP"/>
</dbReference>
<comment type="similarity">
    <text evidence="1">Belongs to the bacterial solute-binding protein 1 family.</text>
</comment>
<sequence length="420" mass="45941">MGWIGFGSVTVLALTGALASGVTHAQELDYWVYSDFAQGEALKLQQTFIEEFTAKHPGLEITISGRGDDDLLTGQIAGASSGTGPDVFMNSTSLGAILAQAGALKNIYEDWMAMPEDFRAQFNPDLIKMCTPQPSVMYCLPYTGYGSFMYRNLTVLEEAGIDPKQPITDWSDWKAQMGKIQAVGKKAVPDMSQSWLSLANIYSGVAAPDEWGIDFDNKKTRIAPEKLAEATQMLLDIKPYTSGTSEDDQVTKDLFTTNQLAFLVSGPWVDPIFEQAAKERGLKYDRVLVPGAQEGQYGGVKGFEFIAIAPKANAKIAWEFAAYVAEKKQMTRWAAALGRFNSNDAALADPQVSSHSLLAITNEASKHAIFNRPPFFVKPYPSDYWSVLLDGVADIVEGDETPQDGAKRIVDELNELVADE</sequence>
<evidence type="ECO:0000313" key="8">
    <source>
        <dbReference type="Proteomes" id="UP001190825"/>
    </source>
</evidence>
<reference evidence="6" key="1">
    <citation type="journal article" date="2013" name="Genome Biol.">
        <title>Comparative genomics of the core and accessory genomes of 48 Sinorhizobium strains comprising five genospecies.</title>
        <authorList>
            <person name="Sugawara M."/>
            <person name="Epstein B."/>
            <person name="Badgley B.D."/>
            <person name="Unno T."/>
            <person name="Xu L."/>
            <person name="Reese J."/>
            <person name="Gyaneshwar P."/>
            <person name="Denny R."/>
            <person name="Mudge J."/>
            <person name="Bharti A.K."/>
            <person name="Farmer A.D."/>
            <person name="May G.D."/>
            <person name="Woodward J.E."/>
            <person name="Medigue C."/>
            <person name="Vallenet D."/>
            <person name="Lajus A."/>
            <person name="Rouy Z."/>
            <person name="Martinez-Vaz B."/>
            <person name="Tiffin P."/>
            <person name="Young N.D."/>
            <person name="Sadowsky M.J."/>
        </authorList>
    </citation>
    <scope>NUCLEOTIDE SEQUENCE</scope>
    <source>
        <strain evidence="6">M1</strain>
    </source>
</reference>
<dbReference type="GO" id="GO:0015768">
    <property type="term" value="P:maltose transport"/>
    <property type="evidence" value="ECO:0007669"/>
    <property type="project" value="TreeGrafter"/>
</dbReference>
<keyword evidence="3 5" id="KW-0732">Signal</keyword>
<accession>A0A6G1WH95</accession>
<dbReference type="SUPFAM" id="SSF53850">
    <property type="entry name" value="Periplasmic binding protein-like II"/>
    <property type="match status" value="1"/>
</dbReference>
<dbReference type="AlphaFoldDB" id="A0A6G1WH95"/>
<evidence type="ECO:0000313" key="7">
    <source>
        <dbReference type="EMBL" id="PLU09296.1"/>
    </source>
</evidence>
<keyword evidence="8" id="KW-1185">Reference proteome</keyword>
<dbReference type="Proteomes" id="UP001190825">
    <property type="component" value="Unassembled WGS sequence"/>
</dbReference>
<keyword evidence="4" id="KW-0574">Periplasm</keyword>
<proteinExistence type="inferred from homology"/>
<dbReference type="EMBL" id="WISB01000042">
    <property type="protein sequence ID" value="MQW68995.1"/>
    <property type="molecule type" value="Genomic_DNA"/>
</dbReference>
<dbReference type="EMBL" id="NBUC01000010">
    <property type="protein sequence ID" value="PLU09296.1"/>
    <property type="molecule type" value="Genomic_DNA"/>
</dbReference>
<reference evidence="7 8" key="3">
    <citation type="journal article" date="2018" name="FEMS Microbiol. Ecol.">
        <title>Co-invading symbiotic mutualists of Medicago polymorpha retain high ancestral diversity and contain diverse accessory genomes.</title>
        <authorList>
            <person name="Porter S.S."/>
            <person name="Faber-Hammond J.J."/>
            <person name="Friesen M.L."/>
        </authorList>
    </citation>
    <scope>NUCLEOTIDE SEQUENCE [LARGE SCALE GENOMIC DNA]</scope>
    <source>
        <strain evidence="7 8">Str16</strain>
    </source>
</reference>
<comment type="caution">
    <text evidence="6">The sequence shown here is derived from an EMBL/GenBank/DDBJ whole genome shotgun (WGS) entry which is preliminary data.</text>
</comment>
<dbReference type="GO" id="GO:0042956">
    <property type="term" value="P:maltodextrin transmembrane transport"/>
    <property type="evidence" value="ECO:0007669"/>
    <property type="project" value="TreeGrafter"/>
</dbReference>
<evidence type="ECO:0000256" key="1">
    <source>
        <dbReference type="ARBA" id="ARBA00008520"/>
    </source>
</evidence>
<evidence type="ECO:0000313" key="6">
    <source>
        <dbReference type="EMBL" id="MQW68995.1"/>
    </source>
</evidence>
<protein>
    <submittedName>
        <fullName evidence="6">Extracellular solute-binding protein</fullName>
    </submittedName>
    <submittedName>
        <fullName evidence="7">Sugar ABC transporter substrate-binding protein</fullName>
    </submittedName>
</protein>
<dbReference type="Gene3D" id="3.40.190.10">
    <property type="entry name" value="Periplasmic binding protein-like II"/>
    <property type="match status" value="1"/>
</dbReference>
<evidence type="ECO:0000256" key="2">
    <source>
        <dbReference type="ARBA" id="ARBA00022448"/>
    </source>
</evidence>
<dbReference type="Pfam" id="PF13416">
    <property type="entry name" value="SBP_bac_8"/>
    <property type="match status" value="1"/>
</dbReference>
<name>A0A6G1WH95_9HYPH</name>
<feature type="chain" id="PRO_5026034352" evidence="5">
    <location>
        <begin position="26"/>
        <end position="420"/>
    </location>
</feature>
<dbReference type="PANTHER" id="PTHR30061:SF50">
    <property type="entry name" value="MALTOSE_MALTODEXTRIN-BINDING PERIPLASMIC PROTEIN"/>
    <property type="match status" value="1"/>
</dbReference>
<gene>
    <name evidence="7" type="ORF">BMJ33_01280</name>
    <name evidence="6" type="ORF">GHJ91_07335</name>
</gene>
<keyword evidence="2" id="KW-0813">Transport</keyword>
<evidence type="ECO:0000256" key="3">
    <source>
        <dbReference type="ARBA" id="ARBA00022729"/>
    </source>
</evidence>
<feature type="signal peptide" evidence="5">
    <location>
        <begin position="1"/>
        <end position="25"/>
    </location>
</feature>
<dbReference type="GO" id="GO:1901982">
    <property type="term" value="F:maltose binding"/>
    <property type="evidence" value="ECO:0007669"/>
    <property type="project" value="TreeGrafter"/>
</dbReference>
<dbReference type="RefSeq" id="WP_024325346.1">
    <property type="nucleotide sequence ID" value="NZ_KE386500.1"/>
</dbReference>
<evidence type="ECO:0000256" key="4">
    <source>
        <dbReference type="ARBA" id="ARBA00022764"/>
    </source>
</evidence>
<reference evidence="7" key="2">
    <citation type="submission" date="2017-04" db="EMBL/GenBank/DDBJ databases">
        <authorList>
            <person name="Porter S."/>
            <person name="Friesen M.L."/>
            <person name="Faber-Hammond J."/>
        </authorList>
    </citation>
    <scope>NUCLEOTIDE SEQUENCE</scope>
    <source>
        <strain evidence="7">Str16</strain>
    </source>
</reference>
<evidence type="ECO:0000256" key="5">
    <source>
        <dbReference type="SAM" id="SignalP"/>
    </source>
</evidence>
<organism evidence="6">
    <name type="scientific">Sinorhizobium medicae</name>
    <dbReference type="NCBI Taxonomy" id="110321"/>
    <lineage>
        <taxon>Bacteria</taxon>
        <taxon>Pseudomonadati</taxon>
        <taxon>Pseudomonadota</taxon>
        <taxon>Alphaproteobacteria</taxon>
        <taxon>Hyphomicrobiales</taxon>
        <taxon>Rhizobiaceae</taxon>
        <taxon>Sinorhizobium/Ensifer group</taxon>
        <taxon>Sinorhizobium</taxon>
    </lineage>
</organism>
<dbReference type="GO" id="GO:0055052">
    <property type="term" value="C:ATP-binding cassette (ABC) transporter complex, substrate-binding subunit-containing"/>
    <property type="evidence" value="ECO:0007669"/>
    <property type="project" value="TreeGrafter"/>
</dbReference>